<evidence type="ECO:0000256" key="1">
    <source>
        <dbReference type="ARBA" id="ARBA00022723"/>
    </source>
</evidence>
<sequence length="623" mass="67678">MSPRRSSRARSSQQPPPGPNHTNSTTSINSKSDRDTRANIRTTSPHRPSTQRSESADGADSSSRAEQLAPRRSRRNGDDKEQIVKQQTDDEENDAEPTDEEVTRCICGLVEYPGPSPTVRQQQPAIDGITDDTGNFFVQCDNCGVWQHGGCMGLLDESMLPDEYYCELCKPEFHKITKAANGGEYVLSPFVPIFVQNKTDRLPSNRPKSSRYLPVLETNSSRSSPLSSNPELGRKKENKNKQSESTKRRATFNSRGAYDEDEMLRRAIEESKEMGTLGKRTRDESEEQKGTSKRQRTGSNSSGTVSKRSESPDGAVDDPTNRSATNGRNASQKLRGAAARNNREKELRDKAKEQQAAQRAEAASKRNARSERRRADDSPPPTPSLSPSKGGQSNGRTKADSPPSGRSNHTNSRKSGGRAAARRGRLGRNQYTRDQNGEDGDNASLRDGSHDINGHDNKNGGSPSGVDRKGSAGGVGAVHCINGESGRSSKAKTHPARTSLNEMKRRVAAILEFVGRMQTERTTQAQAAMQVSGGSGGSSKGSTTPNGVSKTSSTSSTTGSTLPTASLVRAVEAGLNDVKEKDDDNTVSMMDEKEFATMGSVDMMETLTRELVQWQSVYGVYSR</sequence>
<dbReference type="InterPro" id="IPR013083">
    <property type="entry name" value="Znf_RING/FYVE/PHD"/>
</dbReference>
<feature type="compositionally biased region" description="Low complexity" evidence="4">
    <location>
        <begin position="219"/>
        <end position="230"/>
    </location>
</feature>
<reference evidence="6 7" key="1">
    <citation type="submission" date="2016-03" db="EMBL/GenBank/DDBJ databases">
        <title>Draft genome sequence of the Fonsecaea monophora CBS 269.37.</title>
        <authorList>
            <person name="Bombassaro A."/>
            <person name="Vinicius W.A."/>
            <person name="De Hoog S."/>
            <person name="Sun J."/>
            <person name="Souza E.M."/>
            <person name="Raittz R.T."/>
            <person name="Costa F."/>
            <person name="Leao A.C."/>
            <person name="Tadra-Sfeir M.Z."/>
            <person name="Baura V."/>
            <person name="Balsanelli E."/>
            <person name="Pedrosa F.O."/>
            <person name="Moreno L.F."/>
            <person name="Steffens M.B."/>
            <person name="Xi L."/>
            <person name="Bocca A.L."/>
            <person name="Felipe M.S."/>
            <person name="Teixeira M."/>
            <person name="Telles Filho F.Q."/>
            <person name="Azevedo C.M."/>
            <person name="Gomes R."/>
            <person name="Vicente V.A."/>
        </authorList>
    </citation>
    <scope>NUCLEOTIDE SEQUENCE [LARGE SCALE GENOMIC DNA]</scope>
    <source>
        <strain evidence="6 7">CBS 269.37</strain>
    </source>
</reference>
<name>A0A177EYE1_9EURO</name>
<keyword evidence="2" id="KW-0863">Zinc-finger</keyword>
<feature type="region of interest" description="Disordered" evidence="4">
    <location>
        <begin position="200"/>
        <end position="503"/>
    </location>
</feature>
<dbReference type="InterPro" id="IPR053051">
    <property type="entry name" value="HDAC_complex_subunit"/>
</dbReference>
<feature type="compositionally biased region" description="Polar residues" evidence="4">
    <location>
        <begin position="297"/>
        <end position="306"/>
    </location>
</feature>
<dbReference type="PANTHER" id="PTHR47793">
    <property type="entry name" value="HISTONE DEACETYLASE COMPLEX SUBUNIT CTI6"/>
    <property type="match status" value="1"/>
</dbReference>
<feature type="domain" description="Zinc finger PHD-type" evidence="5">
    <location>
        <begin position="104"/>
        <end position="170"/>
    </location>
</feature>
<evidence type="ECO:0000259" key="5">
    <source>
        <dbReference type="SMART" id="SM00249"/>
    </source>
</evidence>
<feature type="compositionally biased region" description="Basic and acidic residues" evidence="4">
    <location>
        <begin position="263"/>
        <end position="273"/>
    </location>
</feature>
<dbReference type="Gene3D" id="3.30.40.10">
    <property type="entry name" value="Zinc/RING finger domain, C3HC4 (zinc finger)"/>
    <property type="match status" value="1"/>
</dbReference>
<evidence type="ECO:0000313" key="7">
    <source>
        <dbReference type="Proteomes" id="UP000077002"/>
    </source>
</evidence>
<comment type="caution">
    <text evidence="6">The sequence shown here is derived from an EMBL/GenBank/DDBJ whole genome shotgun (WGS) entry which is preliminary data.</text>
</comment>
<dbReference type="SUPFAM" id="SSF57903">
    <property type="entry name" value="FYVE/PHD zinc finger"/>
    <property type="match status" value="1"/>
</dbReference>
<feature type="compositionally biased region" description="Basic and acidic residues" evidence="4">
    <location>
        <begin position="362"/>
        <end position="377"/>
    </location>
</feature>
<feature type="compositionally biased region" description="Basic residues" evidence="4">
    <location>
        <begin position="411"/>
        <end position="426"/>
    </location>
</feature>
<dbReference type="PROSITE" id="PS01359">
    <property type="entry name" value="ZF_PHD_1"/>
    <property type="match status" value="1"/>
</dbReference>
<gene>
    <name evidence="6" type="ORF">AYO21_09176</name>
</gene>
<dbReference type="InterPro" id="IPR003903">
    <property type="entry name" value="UIM_dom"/>
</dbReference>
<dbReference type="GO" id="GO:0061186">
    <property type="term" value="P:negative regulation of silent mating-type cassette heterochromatin formation"/>
    <property type="evidence" value="ECO:0007669"/>
    <property type="project" value="TreeGrafter"/>
</dbReference>
<dbReference type="InterPro" id="IPR011011">
    <property type="entry name" value="Znf_FYVE_PHD"/>
</dbReference>
<dbReference type="OrthoDB" id="418595at2759"/>
<dbReference type="AlphaFoldDB" id="A0A177EYE1"/>
<dbReference type="RefSeq" id="XP_022508568.1">
    <property type="nucleotide sequence ID" value="XM_022659114.1"/>
</dbReference>
<feature type="compositionally biased region" description="Basic and acidic residues" evidence="4">
    <location>
        <begin position="280"/>
        <end position="290"/>
    </location>
</feature>
<dbReference type="InterPro" id="IPR019786">
    <property type="entry name" value="Zinc_finger_PHD-type_CS"/>
</dbReference>
<feature type="compositionally biased region" description="Low complexity" evidence="4">
    <location>
        <begin position="549"/>
        <end position="565"/>
    </location>
</feature>
<dbReference type="Pfam" id="PF20826">
    <property type="entry name" value="PHD_5"/>
    <property type="match status" value="1"/>
</dbReference>
<dbReference type="EMBL" id="LVKK01000087">
    <property type="protein sequence ID" value="OAG36616.1"/>
    <property type="molecule type" value="Genomic_DNA"/>
</dbReference>
<dbReference type="Proteomes" id="UP000077002">
    <property type="component" value="Unassembled WGS sequence"/>
</dbReference>
<feature type="region of interest" description="Disordered" evidence="4">
    <location>
        <begin position="1"/>
        <end position="100"/>
    </location>
</feature>
<dbReference type="InterPro" id="IPR001965">
    <property type="entry name" value="Znf_PHD"/>
</dbReference>
<feature type="compositionally biased region" description="Basic and acidic residues" evidence="4">
    <location>
        <begin position="232"/>
        <end position="247"/>
    </location>
</feature>
<feature type="region of interest" description="Disordered" evidence="4">
    <location>
        <begin position="521"/>
        <end position="565"/>
    </location>
</feature>
<feature type="compositionally biased region" description="Polar residues" evidence="4">
    <location>
        <begin position="321"/>
        <end position="332"/>
    </location>
</feature>
<feature type="compositionally biased region" description="Basic and acidic residues" evidence="4">
    <location>
        <begin position="341"/>
        <end position="353"/>
    </location>
</feature>
<feature type="compositionally biased region" description="Polar residues" evidence="4">
    <location>
        <begin position="39"/>
        <end position="53"/>
    </location>
</feature>
<keyword evidence="7" id="KW-1185">Reference proteome</keyword>
<evidence type="ECO:0000256" key="3">
    <source>
        <dbReference type="ARBA" id="ARBA00022833"/>
    </source>
</evidence>
<keyword evidence="3" id="KW-0862">Zinc</keyword>
<dbReference type="PANTHER" id="PTHR47793:SF1">
    <property type="entry name" value="HISTONE DEACETYLASE COMPLEX SUBUNIT CTI6"/>
    <property type="match status" value="1"/>
</dbReference>
<evidence type="ECO:0000256" key="4">
    <source>
        <dbReference type="SAM" id="MobiDB-lite"/>
    </source>
</evidence>
<feature type="compositionally biased region" description="Polar residues" evidence="4">
    <location>
        <begin position="20"/>
        <end position="30"/>
    </location>
</feature>
<accession>A0A177EYE1</accession>
<organism evidence="6 7">
    <name type="scientific">Fonsecaea monophora</name>
    <dbReference type="NCBI Taxonomy" id="254056"/>
    <lineage>
        <taxon>Eukaryota</taxon>
        <taxon>Fungi</taxon>
        <taxon>Dikarya</taxon>
        <taxon>Ascomycota</taxon>
        <taxon>Pezizomycotina</taxon>
        <taxon>Eurotiomycetes</taxon>
        <taxon>Chaetothyriomycetidae</taxon>
        <taxon>Chaetothyriales</taxon>
        <taxon>Herpotrichiellaceae</taxon>
        <taxon>Fonsecaea</taxon>
    </lineage>
</organism>
<feature type="compositionally biased region" description="Basic and acidic residues" evidence="4">
    <location>
        <begin position="447"/>
        <end position="458"/>
    </location>
</feature>
<dbReference type="GO" id="GO:0061188">
    <property type="term" value="P:negative regulation of rDNA heterochromatin formation"/>
    <property type="evidence" value="ECO:0007669"/>
    <property type="project" value="TreeGrafter"/>
</dbReference>
<evidence type="ECO:0000256" key="2">
    <source>
        <dbReference type="ARBA" id="ARBA00022771"/>
    </source>
</evidence>
<feature type="compositionally biased region" description="Acidic residues" evidence="4">
    <location>
        <begin position="89"/>
        <end position="100"/>
    </location>
</feature>
<proteinExistence type="predicted"/>
<dbReference type="GeneID" id="34604314"/>
<dbReference type="GO" id="GO:0070210">
    <property type="term" value="C:Rpd3L-Expanded complex"/>
    <property type="evidence" value="ECO:0007669"/>
    <property type="project" value="TreeGrafter"/>
</dbReference>
<dbReference type="GO" id="GO:0008270">
    <property type="term" value="F:zinc ion binding"/>
    <property type="evidence" value="ECO:0007669"/>
    <property type="project" value="UniProtKB-KW"/>
</dbReference>
<protein>
    <recommendedName>
        <fullName evidence="5">Zinc finger PHD-type domain-containing protein</fullName>
    </recommendedName>
</protein>
<dbReference type="PROSITE" id="PS50330">
    <property type="entry name" value="UIM"/>
    <property type="match status" value="1"/>
</dbReference>
<dbReference type="SMART" id="SM00249">
    <property type="entry name" value="PHD"/>
    <property type="match status" value="1"/>
</dbReference>
<evidence type="ECO:0000313" key="6">
    <source>
        <dbReference type="EMBL" id="OAG36616.1"/>
    </source>
</evidence>
<dbReference type="GO" id="GO:0033698">
    <property type="term" value="C:Rpd3L complex"/>
    <property type="evidence" value="ECO:0007669"/>
    <property type="project" value="TreeGrafter"/>
</dbReference>
<keyword evidence="1" id="KW-0479">Metal-binding</keyword>